<dbReference type="InterPro" id="IPR002178">
    <property type="entry name" value="PTS_EIIA_type-2_dom"/>
</dbReference>
<dbReference type="Pfam" id="PF00359">
    <property type="entry name" value="PTS_EIIA_2"/>
    <property type="match status" value="1"/>
</dbReference>
<feature type="domain" description="PTS EIIA type-2" evidence="3">
    <location>
        <begin position="513"/>
        <end position="650"/>
    </location>
</feature>
<dbReference type="CDD" id="cd05568">
    <property type="entry name" value="PTS_IIB_bgl_like"/>
    <property type="match status" value="1"/>
</dbReference>
<dbReference type="Pfam" id="PF00874">
    <property type="entry name" value="PRD"/>
    <property type="match status" value="2"/>
</dbReference>
<dbReference type="PROSITE" id="PS51094">
    <property type="entry name" value="PTS_EIIA_TYPE_2"/>
    <property type="match status" value="1"/>
</dbReference>
<evidence type="ECO:0000259" key="5">
    <source>
        <dbReference type="PROSITE" id="PS51372"/>
    </source>
</evidence>
<evidence type="ECO:0000259" key="4">
    <source>
        <dbReference type="PROSITE" id="PS51099"/>
    </source>
</evidence>
<dbReference type="PROSITE" id="PS51372">
    <property type="entry name" value="PRD_2"/>
    <property type="match status" value="2"/>
</dbReference>
<dbReference type="PANTHER" id="PTHR30185">
    <property type="entry name" value="CRYPTIC BETA-GLUCOSIDE BGL OPERON ANTITERMINATOR"/>
    <property type="match status" value="1"/>
</dbReference>
<evidence type="ECO:0000256" key="1">
    <source>
        <dbReference type="ARBA" id="ARBA00023015"/>
    </source>
</evidence>
<sequence>MLLSREKKIIKLLYEEPRYFTTYELSLLLEVSPRTVKSDIKGINEIIKKEGCYIETKTNYGVRLIFNEFGKKFLEKLLFNGNYVSPSVPDVRKYWVAKMILDMDGFISIESISETFFVSKGTIGNDLNELLAFFQSYDLELVKKAKYGVKIIGEEKQIRIATADIIKKLFNNQNNISMDRLKRFFLKIDLNKVEEIIKSAEERFSFILSDIAFNELLIQIAITIDRINQNHNIQIENYDYKLFEYEKEWEITNFITAKIEESLSICLDESEKGYILIHLLGANIQCTVDLLKVELEPCEDLDTGLYAAMLEAINETSLAFNFDFIHDEKLTSALFLHLKAMFNRLNHGISINNPLLDMLKKSHLFEYEMAAYLIDSLMKNYNLKISEDEIGYVALHIAASVERYKIKNKYKNHIRVVIVCTTGFGTSQYMKARIQGCFPYIFISKILPINKAKTEIYSDEVDFVLSTVPLTIDGVDVIKVSPLLNDKDINSIKAKINNIDVEEKKLESNKTIKLFINERISIFKCDCRTRNEVIQLLGTRMIEEEYVDDNFISSVFNRENVSTTAIGSLLAIPHAFEGHVLKQGIGIMTLKKPIDWGDNKVQIILMLSIDGKTQNQFEELFTEVVNIAKQPALIKEILEVDNFKDFVNVI</sequence>
<gene>
    <name evidence="6" type="ORF">KQI42_03350</name>
</gene>
<organism evidence="6 7">
    <name type="scientific">Tissierella simiarum</name>
    <dbReference type="NCBI Taxonomy" id="2841534"/>
    <lineage>
        <taxon>Bacteria</taxon>
        <taxon>Bacillati</taxon>
        <taxon>Bacillota</taxon>
        <taxon>Tissierellia</taxon>
        <taxon>Tissierellales</taxon>
        <taxon>Tissierellaceae</taxon>
        <taxon>Tissierella</taxon>
    </lineage>
</organism>
<evidence type="ECO:0000256" key="2">
    <source>
        <dbReference type="ARBA" id="ARBA00023163"/>
    </source>
</evidence>
<dbReference type="PANTHER" id="PTHR30185:SF13">
    <property type="entry name" value="LICABCH OPERON REGULATOR-RELATED"/>
    <property type="match status" value="1"/>
</dbReference>
<dbReference type="InterPro" id="IPR007737">
    <property type="entry name" value="Mga_HTH"/>
</dbReference>
<keyword evidence="7" id="KW-1185">Reference proteome</keyword>
<keyword evidence="2" id="KW-0804">Transcription</keyword>
<feature type="domain" description="PTS EIIB type-2" evidence="4">
    <location>
        <begin position="414"/>
        <end position="504"/>
    </location>
</feature>
<dbReference type="Pfam" id="PF08279">
    <property type="entry name" value="HTH_11"/>
    <property type="match status" value="1"/>
</dbReference>
<comment type="caution">
    <text evidence="6">The sequence shown here is derived from an EMBL/GenBank/DDBJ whole genome shotgun (WGS) entry which is preliminary data.</text>
</comment>
<dbReference type="PROSITE" id="PS00372">
    <property type="entry name" value="PTS_EIIA_TYPE_2_HIS"/>
    <property type="match status" value="1"/>
</dbReference>
<dbReference type="InterPro" id="IPR011608">
    <property type="entry name" value="PRD"/>
</dbReference>
<proteinExistence type="predicted"/>
<dbReference type="InterPro" id="IPR050661">
    <property type="entry name" value="BglG_antiterminators"/>
</dbReference>
<dbReference type="Proteomes" id="UP000749471">
    <property type="component" value="Unassembled WGS sequence"/>
</dbReference>
<reference evidence="6 7" key="1">
    <citation type="submission" date="2021-06" db="EMBL/GenBank/DDBJ databases">
        <authorList>
            <person name="Sun Q."/>
            <person name="Li D."/>
        </authorList>
    </citation>
    <scope>NUCLEOTIDE SEQUENCE [LARGE SCALE GENOMIC DNA]</scope>
    <source>
        <strain evidence="6 7">MSJ-40</strain>
    </source>
</reference>
<dbReference type="Pfam" id="PF05043">
    <property type="entry name" value="Mga"/>
    <property type="match status" value="1"/>
</dbReference>
<evidence type="ECO:0000313" key="6">
    <source>
        <dbReference type="EMBL" id="MBU5437030.1"/>
    </source>
</evidence>
<dbReference type="InterPro" id="IPR013011">
    <property type="entry name" value="PTS_EIIB_2"/>
</dbReference>
<name>A0ABS6E293_9FIRM</name>
<protein>
    <submittedName>
        <fullName evidence="6">BglG family transcription antiterminator</fullName>
    </submittedName>
</protein>
<dbReference type="InterPro" id="IPR013196">
    <property type="entry name" value="HTH_11"/>
</dbReference>
<accession>A0ABS6E293</accession>
<dbReference type="EMBL" id="JAHLPM010000002">
    <property type="protein sequence ID" value="MBU5437030.1"/>
    <property type="molecule type" value="Genomic_DNA"/>
</dbReference>
<evidence type="ECO:0000313" key="7">
    <source>
        <dbReference type="Proteomes" id="UP000749471"/>
    </source>
</evidence>
<keyword evidence="1" id="KW-0805">Transcription regulation</keyword>
<evidence type="ECO:0000259" key="3">
    <source>
        <dbReference type="PROSITE" id="PS51094"/>
    </source>
</evidence>
<feature type="domain" description="PRD" evidence="5">
    <location>
        <begin position="184"/>
        <end position="289"/>
    </location>
</feature>
<feature type="domain" description="PRD" evidence="5">
    <location>
        <begin position="300"/>
        <end position="407"/>
    </location>
</feature>
<dbReference type="PROSITE" id="PS51099">
    <property type="entry name" value="PTS_EIIB_TYPE_2"/>
    <property type="match status" value="1"/>
</dbReference>
<dbReference type="RefSeq" id="WP_216516736.1">
    <property type="nucleotide sequence ID" value="NZ_JAHLPM010000002.1"/>
</dbReference>